<dbReference type="SUPFAM" id="SSF48371">
    <property type="entry name" value="ARM repeat"/>
    <property type="match status" value="1"/>
</dbReference>
<dbReference type="AlphaFoldDB" id="A2DA95"/>
<proteinExistence type="predicted"/>
<sequence>MQNELETNLMIYIDPAQARDQQSLENAVNEIETIIDEEGRFLDLLGNFENFQFEQTKSFTFDLLRTIIHLRWNEIEQNFDNVYYFLFVLTTQPQIYQKLTVAEKLAETQAFFMARAFPTLIQDLLQPFNDLQKNIRPIIQYRFIKMFSYNIAYPKPPVIFHEKLYVDYIKPFFEILFSFTSGVNTALEALSYLVKWASIYNWYDEERYFQILMECFNKNGLRSLVADVISSLLCSVDGITDRFNLVDEIQKELERYEAEQEAKEKDPHIIFAKLAASAGSSIISDPQCEPYFVLALSFLRSSKNESHAREISNFVLDFISDFVENFPDHAPSVIETVCLRLGNRFGSEKFTIDDNLNRYCSLAFTCLKSSQVAASNTTPEGAEPENSSLKTLFSILELDISENTNLVSAALLVIYQCSQMGFAFNGLTEIIPQLLEKTGELDPSFMAFHFSVYRIIFICSEEELGSEFINEVFNRLAVIISTTLSESEEDDIDMRKRFVTVLLDFVKKFAKSINIQTLYETVTTLPTNIPNVSSIYSYMFDLLDVDAQNQLLNYLVEEMTKNECFQNLFNFLSKILCPNDESFKQELSSFIIQAINDHSGDKDLLPSIIQSISCLSIDGFQILVSLVENYQENALIISSILYSFNVIRKTLPKYAKIASKPELNGLLDNEQFIEFNNTLFNEYFNILDKYWSAPQSQSMKSVILGMIINGTNLFKTTIRQFISDDAKTDLLQMEADVLSHYYDNPHIFTTIVQFARESCESFPIDVLKYFIRPSMNFLYSQNFTINSPKWDNVVKNVILLHMALYNKLPDDFLPLFREASLDAYKAPEEAVESYIQQLVKLKASPTDKDSLEEARLFFADLAVGF</sequence>
<name>A2DA95_TRIV3</name>
<dbReference type="KEGG" id="tva:5468301"/>
<gene>
    <name evidence="2" type="ORF">TVAG_476720</name>
</gene>
<keyword evidence="3" id="KW-1185">Reference proteome</keyword>
<accession>A2DA95</accession>
<evidence type="ECO:0000313" key="3">
    <source>
        <dbReference type="Proteomes" id="UP000001542"/>
    </source>
</evidence>
<dbReference type="Proteomes" id="UP000001542">
    <property type="component" value="Unassembled WGS sequence"/>
</dbReference>
<keyword evidence="1" id="KW-0175">Coiled coil</keyword>
<reference evidence="2" key="1">
    <citation type="submission" date="2006-10" db="EMBL/GenBank/DDBJ databases">
        <authorList>
            <person name="Amadeo P."/>
            <person name="Zhao Q."/>
            <person name="Wortman J."/>
            <person name="Fraser-Liggett C."/>
            <person name="Carlton J."/>
        </authorList>
    </citation>
    <scope>NUCLEOTIDE SEQUENCE</scope>
    <source>
        <strain evidence="2">G3</strain>
    </source>
</reference>
<protein>
    <submittedName>
        <fullName evidence="2">Uncharacterized protein</fullName>
    </submittedName>
</protein>
<reference evidence="2" key="2">
    <citation type="journal article" date="2007" name="Science">
        <title>Draft genome sequence of the sexually transmitted pathogen Trichomonas vaginalis.</title>
        <authorList>
            <person name="Carlton J.M."/>
            <person name="Hirt R.P."/>
            <person name="Silva J.C."/>
            <person name="Delcher A.L."/>
            <person name="Schatz M."/>
            <person name="Zhao Q."/>
            <person name="Wortman J.R."/>
            <person name="Bidwell S.L."/>
            <person name="Alsmark U.C.M."/>
            <person name="Besteiro S."/>
            <person name="Sicheritz-Ponten T."/>
            <person name="Noel C.J."/>
            <person name="Dacks J.B."/>
            <person name="Foster P.G."/>
            <person name="Simillion C."/>
            <person name="Van de Peer Y."/>
            <person name="Miranda-Saavedra D."/>
            <person name="Barton G.J."/>
            <person name="Westrop G.D."/>
            <person name="Mueller S."/>
            <person name="Dessi D."/>
            <person name="Fiori P.L."/>
            <person name="Ren Q."/>
            <person name="Paulsen I."/>
            <person name="Zhang H."/>
            <person name="Bastida-Corcuera F.D."/>
            <person name="Simoes-Barbosa A."/>
            <person name="Brown M.T."/>
            <person name="Hayes R.D."/>
            <person name="Mukherjee M."/>
            <person name="Okumura C.Y."/>
            <person name="Schneider R."/>
            <person name="Smith A.J."/>
            <person name="Vanacova S."/>
            <person name="Villalvazo M."/>
            <person name="Haas B.J."/>
            <person name="Pertea M."/>
            <person name="Feldblyum T.V."/>
            <person name="Utterback T.R."/>
            <person name="Shu C.L."/>
            <person name="Osoegawa K."/>
            <person name="de Jong P.J."/>
            <person name="Hrdy I."/>
            <person name="Horvathova L."/>
            <person name="Zubacova Z."/>
            <person name="Dolezal P."/>
            <person name="Malik S.B."/>
            <person name="Logsdon J.M. Jr."/>
            <person name="Henze K."/>
            <person name="Gupta A."/>
            <person name="Wang C.C."/>
            <person name="Dunne R.L."/>
            <person name="Upcroft J.A."/>
            <person name="Upcroft P."/>
            <person name="White O."/>
            <person name="Salzberg S.L."/>
            <person name="Tang P."/>
            <person name="Chiu C.-H."/>
            <person name="Lee Y.-S."/>
            <person name="Embley T.M."/>
            <person name="Coombs G.H."/>
            <person name="Mottram J.C."/>
            <person name="Tachezy J."/>
            <person name="Fraser-Liggett C.M."/>
            <person name="Johnson P.J."/>
        </authorList>
    </citation>
    <scope>NUCLEOTIDE SEQUENCE [LARGE SCALE GENOMIC DNA]</scope>
    <source>
        <strain evidence="2">G3</strain>
    </source>
</reference>
<organism evidence="2 3">
    <name type="scientific">Trichomonas vaginalis (strain ATCC PRA-98 / G3)</name>
    <dbReference type="NCBI Taxonomy" id="412133"/>
    <lineage>
        <taxon>Eukaryota</taxon>
        <taxon>Metamonada</taxon>
        <taxon>Parabasalia</taxon>
        <taxon>Trichomonadida</taxon>
        <taxon>Trichomonadidae</taxon>
        <taxon>Trichomonas</taxon>
    </lineage>
</organism>
<dbReference type="VEuPathDB" id="TrichDB:TVAG_476720"/>
<dbReference type="InterPro" id="IPR016024">
    <property type="entry name" value="ARM-type_fold"/>
</dbReference>
<dbReference type="EMBL" id="DS113182">
    <property type="protein sequence ID" value="EAY22743.1"/>
    <property type="molecule type" value="Genomic_DNA"/>
</dbReference>
<dbReference type="RefSeq" id="XP_001583729.1">
    <property type="nucleotide sequence ID" value="XM_001583679.1"/>
</dbReference>
<feature type="coiled-coil region" evidence="1">
    <location>
        <begin position="239"/>
        <end position="266"/>
    </location>
</feature>
<evidence type="ECO:0000313" key="2">
    <source>
        <dbReference type="EMBL" id="EAY22743.1"/>
    </source>
</evidence>
<dbReference type="InParanoid" id="A2DA95"/>
<dbReference type="VEuPathDB" id="TrichDB:TVAGG3_0266760"/>
<evidence type="ECO:0000256" key="1">
    <source>
        <dbReference type="SAM" id="Coils"/>
    </source>
</evidence>